<dbReference type="GO" id="GO:0000175">
    <property type="term" value="F:3'-5'-RNA exonuclease activity"/>
    <property type="evidence" value="ECO:0007669"/>
    <property type="project" value="InterPro"/>
</dbReference>
<comment type="caution">
    <text evidence="6">The sequence shown here is derived from an EMBL/GenBank/DDBJ whole genome shotgun (WGS) entry which is preliminary data.</text>
</comment>
<dbReference type="AlphaFoldDB" id="A0AAD5L2V2"/>
<feature type="compositionally biased region" description="Basic and acidic residues" evidence="4">
    <location>
        <begin position="744"/>
        <end position="758"/>
    </location>
</feature>
<gene>
    <name evidence="6" type="ORF">GHT06_007745</name>
</gene>
<dbReference type="GO" id="GO:0005737">
    <property type="term" value="C:cytoplasm"/>
    <property type="evidence" value="ECO:0007669"/>
    <property type="project" value="TreeGrafter"/>
</dbReference>
<dbReference type="EMBL" id="WJBH02000001">
    <property type="protein sequence ID" value="KAI9564007.1"/>
    <property type="molecule type" value="Genomic_DNA"/>
</dbReference>
<keyword evidence="7" id="KW-1185">Reference proteome</keyword>
<dbReference type="PANTHER" id="PTHR23044:SF61">
    <property type="entry name" value="3'-5' EXORIBONUCLEASE 1-RELATED"/>
    <property type="match status" value="1"/>
</dbReference>
<feature type="compositionally biased region" description="Polar residues" evidence="4">
    <location>
        <begin position="564"/>
        <end position="582"/>
    </location>
</feature>
<dbReference type="GO" id="GO:0003676">
    <property type="term" value="F:nucleic acid binding"/>
    <property type="evidence" value="ECO:0007669"/>
    <property type="project" value="InterPro"/>
</dbReference>
<dbReference type="SUPFAM" id="SSF53098">
    <property type="entry name" value="Ribonuclease H-like"/>
    <property type="match status" value="1"/>
</dbReference>
<dbReference type="Proteomes" id="UP000820818">
    <property type="component" value="Linkage Group LG1"/>
</dbReference>
<dbReference type="CDD" id="cd06133">
    <property type="entry name" value="ERI-1_3'hExo_like"/>
    <property type="match status" value="1"/>
</dbReference>
<accession>A0AAD5L2V2</accession>
<feature type="compositionally biased region" description="Polar residues" evidence="4">
    <location>
        <begin position="7"/>
        <end position="18"/>
    </location>
</feature>
<dbReference type="PANTHER" id="PTHR23044">
    <property type="entry name" value="3'-5' EXONUCLEASE ERI1-RELATED"/>
    <property type="match status" value="1"/>
</dbReference>
<dbReference type="InterPro" id="IPR013520">
    <property type="entry name" value="Ribonucl_H"/>
</dbReference>
<dbReference type="InterPro" id="IPR047201">
    <property type="entry name" value="ERI-1_3'hExo-like"/>
</dbReference>
<dbReference type="FunFam" id="3.30.420.10:FF:000034">
    <property type="entry name" value="3'-5' exoribonuclease 1"/>
    <property type="match status" value="1"/>
</dbReference>
<dbReference type="InterPro" id="IPR051274">
    <property type="entry name" value="3-5_Exoribonuclease"/>
</dbReference>
<evidence type="ECO:0000256" key="3">
    <source>
        <dbReference type="ARBA" id="ARBA00022839"/>
    </source>
</evidence>
<proteinExistence type="predicted"/>
<dbReference type="Gene3D" id="3.30.420.10">
    <property type="entry name" value="Ribonuclease H-like superfamily/Ribonuclease H"/>
    <property type="match status" value="1"/>
</dbReference>
<sequence length="811" mass="90110">MHVYSDDINNPNSLNQTDQTDKKETDFGRLAQSVKTLQSVKTTVKTLQSVKTKVKTLQSISVRHDQTKLIQELKRLKLDTSGSKKVLVKRLNMCQSLTIQNAHGDYPKENFFDFYVVIDFEATCDQQKTIKPEHQEIIEFPAVLLNCKNGKVEDEFQSYCRPILHPLLTDYCTKLTGITQDIVDQAPSFPETFASFNEWLQKNNLGSKFSFAIVTDGTKDMGHFLKNQCVLSNILFPEYGKYWVNIRKTFSNFYKVGDMQHRARLINKTVLAAMMNEMGYKFKGRAHSGLDDARNIARIVQGLLKDGASIIFNERLPKESEEEQIGKQTFSLPVLEPEFGILKDTLRSNFPTKNCPTNILEKSTVNEAAIKSCTNSAVLHGEIVGETTLETAAKKAPALKSGKTVPKPAQKMSLTKNEVGKTGINGALSNISVEDASLIDIATKIVTEDVVAKKNKNSPTIKLQSNVSEGEIAAVIAKKSKNKKKSVKATNKGTPTKILVNEDPTATTAVKIPEKLTPMKTTLGEAPIKIPANEIAIKTSEKKPLVQNAAKSAPAKNCTKKIPATTTMNSSPTSSAQCTVQNTKTQEKDSLLITTPENRGKKTRKRCRVKKLTTEAAVKEADANIFQNISESSHLEKTVKVLAKELKLAKKIFYVRAQRAQIPIGELKKEFKNIENLKKRLKAARLWEAPCVSCKPPVEKGVTIAKGSNVTEKRNTIQASEKATGHSQKKKASPSKEGNNSENKGNKKSQETMVRDTKNPLPDKITASLPLNENPRPKEESVCDKAKEELFFQIFENVLNTQTMRDLEGNE</sequence>
<evidence type="ECO:0000256" key="2">
    <source>
        <dbReference type="ARBA" id="ARBA00022801"/>
    </source>
</evidence>
<reference evidence="6 7" key="1">
    <citation type="submission" date="2022-05" db="EMBL/GenBank/DDBJ databases">
        <title>A multi-omics perspective on studying reproductive biology in Daphnia sinensis.</title>
        <authorList>
            <person name="Jia J."/>
        </authorList>
    </citation>
    <scope>NUCLEOTIDE SEQUENCE [LARGE SCALE GENOMIC DNA]</scope>
    <source>
        <strain evidence="6 7">WSL</strain>
    </source>
</reference>
<evidence type="ECO:0000259" key="5">
    <source>
        <dbReference type="SMART" id="SM00479"/>
    </source>
</evidence>
<name>A0AAD5L2V2_9CRUS</name>
<dbReference type="InterPro" id="IPR036397">
    <property type="entry name" value="RNaseH_sf"/>
</dbReference>
<feature type="domain" description="Exonuclease" evidence="5">
    <location>
        <begin position="114"/>
        <end position="309"/>
    </location>
</feature>
<evidence type="ECO:0000313" key="6">
    <source>
        <dbReference type="EMBL" id="KAI9564007.1"/>
    </source>
</evidence>
<evidence type="ECO:0000256" key="4">
    <source>
        <dbReference type="SAM" id="MobiDB-lite"/>
    </source>
</evidence>
<dbReference type="InterPro" id="IPR012337">
    <property type="entry name" value="RNaseH-like_sf"/>
</dbReference>
<evidence type="ECO:0000256" key="1">
    <source>
        <dbReference type="ARBA" id="ARBA00022722"/>
    </source>
</evidence>
<keyword evidence="2" id="KW-0378">Hydrolase</keyword>
<feature type="compositionally biased region" description="Polar residues" evidence="4">
    <location>
        <begin position="706"/>
        <end position="721"/>
    </location>
</feature>
<dbReference type="SMART" id="SM00479">
    <property type="entry name" value="EXOIII"/>
    <property type="match status" value="1"/>
</dbReference>
<feature type="region of interest" description="Disordered" evidence="4">
    <location>
        <begin position="705"/>
        <end position="782"/>
    </location>
</feature>
<organism evidence="6 7">
    <name type="scientific">Daphnia sinensis</name>
    <dbReference type="NCBI Taxonomy" id="1820382"/>
    <lineage>
        <taxon>Eukaryota</taxon>
        <taxon>Metazoa</taxon>
        <taxon>Ecdysozoa</taxon>
        <taxon>Arthropoda</taxon>
        <taxon>Crustacea</taxon>
        <taxon>Branchiopoda</taxon>
        <taxon>Diplostraca</taxon>
        <taxon>Cladocera</taxon>
        <taxon>Anomopoda</taxon>
        <taxon>Daphniidae</taxon>
        <taxon>Daphnia</taxon>
        <taxon>Daphnia similis group</taxon>
    </lineage>
</organism>
<protein>
    <recommendedName>
        <fullName evidence="5">Exonuclease domain-containing protein</fullName>
    </recommendedName>
</protein>
<keyword evidence="1" id="KW-0540">Nuclease</keyword>
<evidence type="ECO:0000313" key="7">
    <source>
        <dbReference type="Proteomes" id="UP000820818"/>
    </source>
</evidence>
<feature type="region of interest" description="Disordered" evidence="4">
    <location>
        <begin position="562"/>
        <end position="582"/>
    </location>
</feature>
<feature type="region of interest" description="Disordered" evidence="4">
    <location>
        <begin position="1"/>
        <end position="24"/>
    </location>
</feature>
<dbReference type="Pfam" id="PF00929">
    <property type="entry name" value="RNase_T"/>
    <property type="match status" value="1"/>
</dbReference>
<keyword evidence="3" id="KW-0269">Exonuclease</keyword>